<proteinExistence type="inferred from homology"/>
<dbReference type="GO" id="GO:0097177">
    <property type="term" value="F:mitochondrial ribosome binding"/>
    <property type="evidence" value="ECO:0007669"/>
    <property type="project" value="TreeGrafter"/>
</dbReference>
<sequence length="520" mass="58134">MVVSVTHLAKILIAFHVGDVQAQTVANFNLAFFSEVAIVPALNKIDLPQANVNRTVEQIENLFGFGREEILKVSAKTGEGVQELLDSLIDRIPPPKGDPSAPFRGIIVDSWYDRHRGAVVLVMVHDGKIKVGDEFRCHQTAQHYTVRDVGIMFPNETPTKELRAGQSGYVVANMRTTTEAIVGDTLHSTLIQSESVATLRSAERSKPMVFAGIYPEDQSQNSELRNAIERLTLNDSSVSVSVESSPALGLGWRLGFLGLLHMDVFCQRLDQEFNAQVVVTSPSVSYKVKIKGAKNIKAYGGEIVVVNNPLLMPDQSIIEEYYEPMVLSTIITPDTHLSDVVSLCMSRRGIEKSSQNIDQNTVMLQVRFPLNEIIINFFDELKSITSGYASFDYEETEYEPSTLVKLEILINGKPCDEFTQIVHSTRAVKIGRSMITRLIENIPQQMYAVALQAAIGKKIVAREDIKALRQNVTQKIKSGSDRTRKMKLINAYREKQKNLRMIGNIQIPREAFIEVLKEKK</sequence>
<keyword evidence="3 7" id="KW-0999">Mitochondrion inner membrane</keyword>
<dbReference type="Pfam" id="PF00679">
    <property type="entry name" value="EFG_C"/>
    <property type="match status" value="1"/>
</dbReference>
<reference evidence="13 14" key="1">
    <citation type="journal article" date="2017" name="Gigascience">
        <title>Draft genome of the honey bee ectoparasitic mite, Tropilaelaps mercedesae, is shaped by the parasitic life history.</title>
        <authorList>
            <person name="Dong X."/>
            <person name="Armstrong S.D."/>
            <person name="Xia D."/>
            <person name="Makepeace B.L."/>
            <person name="Darby A.C."/>
            <person name="Kadowaki T."/>
        </authorList>
    </citation>
    <scope>NUCLEOTIDE SEQUENCE [LARGE SCALE GENOMIC DNA]</scope>
    <source>
        <strain evidence="13">Wuxi-XJTLU</strain>
    </source>
</reference>
<evidence type="ECO:0000256" key="8">
    <source>
        <dbReference type="SAM" id="SignalP"/>
    </source>
</evidence>
<dbReference type="AlphaFoldDB" id="A0A1V9XYZ9"/>
<evidence type="ECO:0000256" key="3">
    <source>
        <dbReference type="ARBA" id="ARBA00022792"/>
    </source>
</evidence>
<dbReference type="Gene3D" id="3.30.70.2570">
    <property type="entry name" value="Elongation factor 4, C-terminal domain"/>
    <property type="match status" value="1"/>
</dbReference>
<dbReference type="Gene3D" id="3.30.70.870">
    <property type="entry name" value="Elongation Factor G (Translational Gtpase), domain 3"/>
    <property type="match status" value="1"/>
</dbReference>
<dbReference type="InterPro" id="IPR013842">
    <property type="entry name" value="LepA_CTD"/>
</dbReference>
<dbReference type="Gene3D" id="3.30.70.240">
    <property type="match status" value="1"/>
</dbReference>
<keyword evidence="7" id="KW-0472">Membrane</keyword>
<evidence type="ECO:0000259" key="10">
    <source>
        <dbReference type="Pfam" id="PF00679"/>
    </source>
</evidence>
<evidence type="ECO:0000256" key="7">
    <source>
        <dbReference type="HAMAP-Rule" id="MF_03137"/>
    </source>
</evidence>
<comment type="caution">
    <text evidence="7">Lacks conserved residue(s) required for the propagation of feature annotation.</text>
</comment>
<dbReference type="InterPro" id="IPR035647">
    <property type="entry name" value="EFG_III/V"/>
</dbReference>
<dbReference type="InterPro" id="IPR035654">
    <property type="entry name" value="LepA_IV"/>
</dbReference>
<name>A0A1V9XYZ9_9ACAR</name>
<dbReference type="Gene3D" id="2.40.30.10">
    <property type="entry name" value="Translation factors"/>
    <property type="match status" value="1"/>
</dbReference>
<keyword evidence="14" id="KW-1185">Reference proteome</keyword>
<dbReference type="FunFam" id="3.30.70.870:FF:000004">
    <property type="entry name" value="Translation factor GUF1, mitochondrial"/>
    <property type="match status" value="1"/>
</dbReference>
<feature type="chain" id="PRO_5012867855" description="Translation factor GUF1 homolog, mitochondrial" evidence="8">
    <location>
        <begin position="23"/>
        <end position="520"/>
    </location>
</feature>
<dbReference type="InterPro" id="IPR027417">
    <property type="entry name" value="P-loop_NTPase"/>
</dbReference>
<evidence type="ECO:0000256" key="5">
    <source>
        <dbReference type="ARBA" id="ARBA00023128"/>
    </source>
</evidence>
<comment type="similarity">
    <text evidence="7">Belongs to the GTP-binding elongation factor family. LepA subfamily.</text>
</comment>
<dbReference type="GO" id="GO:0045727">
    <property type="term" value="P:positive regulation of translation"/>
    <property type="evidence" value="ECO:0007669"/>
    <property type="project" value="UniProtKB-UniRule"/>
</dbReference>
<accession>A0A1V9XYZ9</accession>
<keyword evidence="7" id="KW-0648">Protein biosynthesis</keyword>
<feature type="signal peptide" evidence="8">
    <location>
        <begin position="1"/>
        <end position="22"/>
    </location>
</feature>
<dbReference type="EMBL" id="MNPL01001880">
    <property type="protein sequence ID" value="OQR78727.1"/>
    <property type="molecule type" value="Genomic_DNA"/>
</dbReference>
<dbReference type="PANTHER" id="PTHR43512:SF7">
    <property type="entry name" value="TRANSLATION FACTOR GUF1, MITOCHONDRIAL"/>
    <property type="match status" value="1"/>
</dbReference>
<comment type="caution">
    <text evidence="13">The sequence shown here is derived from an EMBL/GenBank/DDBJ whole genome shotgun (WGS) entry which is preliminary data.</text>
</comment>
<evidence type="ECO:0000256" key="6">
    <source>
        <dbReference type="ARBA" id="ARBA00023134"/>
    </source>
</evidence>
<dbReference type="GO" id="GO:0005743">
    <property type="term" value="C:mitochondrial inner membrane"/>
    <property type="evidence" value="ECO:0007669"/>
    <property type="project" value="UniProtKB-SubCell"/>
</dbReference>
<dbReference type="CDD" id="cd03709">
    <property type="entry name" value="lepA_C"/>
    <property type="match status" value="1"/>
</dbReference>
<evidence type="ECO:0000313" key="14">
    <source>
        <dbReference type="Proteomes" id="UP000192247"/>
    </source>
</evidence>
<dbReference type="OrthoDB" id="1074at2759"/>
<dbReference type="Gene3D" id="3.40.50.300">
    <property type="entry name" value="P-loop containing nucleotide triphosphate hydrolases"/>
    <property type="match status" value="1"/>
</dbReference>
<dbReference type="GO" id="GO:0005525">
    <property type="term" value="F:GTP binding"/>
    <property type="evidence" value="ECO:0007669"/>
    <property type="project" value="UniProtKB-UniRule"/>
</dbReference>
<dbReference type="SUPFAM" id="SSF54980">
    <property type="entry name" value="EF-G C-terminal domain-like"/>
    <property type="match status" value="2"/>
</dbReference>
<organism evidence="13 14">
    <name type="scientific">Tropilaelaps mercedesae</name>
    <dbReference type="NCBI Taxonomy" id="418985"/>
    <lineage>
        <taxon>Eukaryota</taxon>
        <taxon>Metazoa</taxon>
        <taxon>Ecdysozoa</taxon>
        <taxon>Arthropoda</taxon>
        <taxon>Chelicerata</taxon>
        <taxon>Arachnida</taxon>
        <taxon>Acari</taxon>
        <taxon>Parasitiformes</taxon>
        <taxon>Mesostigmata</taxon>
        <taxon>Gamasina</taxon>
        <taxon>Dermanyssoidea</taxon>
        <taxon>Laelapidae</taxon>
        <taxon>Tropilaelaps</taxon>
    </lineage>
</organism>
<evidence type="ECO:0000313" key="13">
    <source>
        <dbReference type="EMBL" id="OQR78727.1"/>
    </source>
</evidence>
<dbReference type="InterPro" id="IPR009000">
    <property type="entry name" value="Transl_B-barrel_sf"/>
</dbReference>
<keyword evidence="6 7" id="KW-0342">GTP-binding</keyword>
<dbReference type="Pfam" id="PF06421">
    <property type="entry name" value="LepA_C"/>
    <property type="match status" value="1"/>
</dbReference>
<comment type="catalytic activity">
    <reaction evidence="7">
        <text>GTP + H2O = GDP + phosphate + H(+)</text>
        <dbReference type="Rhea" id="RHEA:19669"/>
        <dbReference type="ChEBI" id="CHEBI:15377"/>
        <dbReference type="ChEBI" id="CHEBI:15378"/>
        <dbReference type="ChEBI" id="CHEBI:37565"/>
        <dbReference type="ChEBI" id="CHEBI:43474"/>
        <dbReference type="ChEBI" id="CHEBI:58189"/>
        <dbReference type="EC" id="3.6.5.n1"/>
    </reaction>
</comment>
<dbReference type="STRING" id="418985.A0A1V9XYZ9"/>
<dbReference type="Pfam" id="PF00009">
    <property type="entry name" value="GTP_EFTU"/>
    <property type="match status" value="1"/>
</dbReference>
<dbReference type="SUPFAM" id="SSF52540">
    <property type="entry name" value="P-loop containing nucleoside triphosphate hydrolases"/>
    <property type="match status" value="1"/>
</dbReference>
<evidence type="ECO:0000259" key="12">
    <source>
        <dbReference type="Pfam" id="PF06421"/>
    </source>
</evidence>
<dbReference type="InterPro" id="IPR000795">
    <property type="entry name" value="T_Tr_GTP-bd_dom"/>
</dbReference>
<dbReference type="EC" id="3.6.5.n1" evidence="7"/>
<evidence type="ECO:0000259" key="11">
    <source>
        <dbReference type="Pfam" id="PF03144"/>
    </source>
</evidence>
<dbReference type="GO" id="GO:0003924">
    <property type="term" value="F:GTPase activity"/>
    <property type="evidence" value="ECO:0007669"/>
    <property type="project" value="UniProtKB-UniRule"/>
</dbReference>
<dbReference type="InParanoid" id="A0A1V9XYZ9"/>
<keyword evidence="4 7" id="KW-0378">Hydrolase</keyword>
<evidence type="ECO:0000256" key="1">
    <source>
        <dbReference type="ARBA" id="ARBA00005454"/>
    </source>
</evidence>
<dbReference type="FunFam" id="2.40.30.10:FF:000015">
    <property type="entry name" value="Translation factor GUF1, mitochondrial"/>
    <property type="match status" value="1"/>
</dbReference>
<dbReference type="InterPro" id="IPR000640">
    <property type="entry name" value="EFG_V-like"/>
</dbReference>
<comment type="subcellular location">
    <subcellularLocation>
        <location evidence="7">Mitochondrion inner membrane</location>
        <topology evidence="7">Peripheral membrane protein</topology>
        <orientation evidence="7">Matrix side</orientation>
    </subcellularLocation>
</comment>
<evidence type="ECO:0000256" key="4">
    <source>
        <dbReference type="ARBA" id="ARBA00022801"/>
    </source>
</evidence>
<dbReference type="NCBIfam" id="TIGR01393">
    <property type="entry name" value="lepA"/>
    <property type="match status" value="1"/>
</dbReference>
<feature type="domain" description="Translation elongation factor EFTu-like" evidence="11">
    <location>
        <begin position="117"/>
        <end position="186"/>
    </location>
</feature>
<dbReference type="HAMAP" id="MF_00071">
    <property type="entry name" value="LepA"/>
    <property type="match status" value="1"/>
</dbReference>
<feature type="domain" description="Elongation factor EFG" evidence="10">
    <location>
        <begin position="321"/>
        <end position="407"/>
    </location>
</feature>
<feature type="domain" description="Tr-type G" evidence="9">
    <location>
        <begin position="8"/>
        <end position="94"/>
    </location>
</feature>
<dbReference type="FunFam" id="3.30.70.2570:FF:000001">
    <property type="entry name" value="Translation factor GUF1, mitochondrial"/>
    <property type="match status" value="1"/>
</dbReference>
<evidence type="ECO:0000256" key="2">
    <source>
        <dbReference type="ARBA" id="ARBA00022741"/>
    </source>
</evidence>
<dbReference type="SUPFAM" id="SSF50447">
    <property type="entry name" value="Translation proteins"/>
    <property type="match status" value="1"/>
</dbReference>
<dbReference type="FunCoup" id="A0A1V9XYZ9">
    <property type="interactions" value="1470"/>
</dbReference>
<keyword evidence="8" id="KW-0732">Signal</keyword>
<dbReference type="InterPro" id="IPR006297">
    <property type="entry name" value="EF-4"/>
</dbReference>
<dbReference type="InterPro" id="IPR004161">
    <property type="entry name" value="EFTu-like_2"/>
</dbReference>
<dbReference type="CDD" id="cd03699">
    <property type="entry name" value="EF4_II"/>
    <property type="match status" value="1"/>
</dbReference>
<feature type="binding site" evidence="7">
    <location>
        <begin position="43"/>
        <end position="46"/>
    </location>
    <ligand>
        <name>GTP</name>
        <dbReference type="ChEBI" id="CHEBI:37565"/>
    </ligand>
</feature>
<comment type="similarity">
    <text evidence="1">Belongs to the TRAFAC class translation factor GTPase superfamily. Classic translation factor GTPase family. LepA subfamily.</text>
</comment>
<feature type="domain" description="GTP-binding protein LepA C-terminal" evidence="12">
    <location>
        <begin position="410"/>
        <end position="517"/>
    </location>
</feature>
<keyword evidence="2 7" id="KW-0547">Nucleotide-binding</keyword>
<dbReference type="GO" id="GO:0006412">
    <property type="term" value="P:translation"/>
    <property type="evidence" value="ECO:0007669"/>
    <property type="project" value="UniProtKB-KW"/>
</dbReference>
<dbReference type="Proteomes" id="UP000192247">
    <property type="component" value="Unassembled WGS sequence"/>
</dbReference>
<keyword evidence="5 7" id="KW-0496">Mitochondrion</keyword>
<comment type="function">
    <text evidence="7">Promotes mitochondrial protein synthesis. May act as a fidelity factor of the translation reaction, by catalyzing a one-codon backward translocation of tRNAs on improperly translocated ribosomes. Binds to mitochondrial ribosomes in a GTP-dependent manner.</text>
</comment>
<evidence type="ECO:0000259" key="9">
    <source>
        <dbReference type="Pfam" id="PF00009"/>
    </source>
</evidence>
<dbReference type="FunFam" id="3.30.70.240:FF:000007">
    <property type="entry name" value="Translation factor GUF1, mitochondrial"/>
    <property type="match status" value="1"/>
</dbReference>
<dbReference type="Pfam" id="PF03144">
    <property type="entry name" value="GTP_EFTU_D2"/>
    <property type="match status" value="1"/>
</dbReference>
<dbReference type="InterPro" id="IPR038363">
    <property type="entry name" value="LepA_C_sf"/>
</dbReference>
<dbReference type="GO" id="GO:0005759">
    <property type="term" value="C:mitochondrial matrix"/>
    <property type="evidence" value="ECO:0007669"/>
    <property type="project" value="UniProtKB-UniRule"/>
</dbReference>
<protein>
    <recommendedName>
        <fullName evidence="7">Translation factor GUF1 homolog, mitochondrial</fullName>
        <ecNumber evidence="7">3.6.5.n1</ecNumber>
    </recommendedName>
    <alternativeName>
        <fullName evidence="7">Elongation factor 4 homolog</fullName>
        <shortName evidence="7">EF-4</shortName>
    </alternativeName>
    <alternativeName>
        <fullName evidence="7">GTPase GUF1 homolog</fullName>
    </alternativeName>
    <alternativeName>
        <fullName evidence="7">Ribosomal back-translocase</fullName>
    </alternativeName>
</protein>
<gene>
    <name evidence="13" type="ORF">BIW11_02680</name>
</gene>
<dbReference type="PANTHER" id="PTHR43512">
    <property type="entry name" value="TRANSLATION FACTOR GUF1-RELATED"/>
    <property type="match status" value="1"/>
</dbReference>